<evidence type="ECO:0000256" key="14">
    <source>
        <dbReference type="SAM" id="MobiDB-lite"/>
    </source>
</evidence>
<feature type="binding site" evidence="13">
    <location>
        <begin position="92"/>
        <end position="102"/>
    </location>
    <ligand>
        <name>ATP</name>
        <dbReference type="ChEBI" id="CHEBI:30616"/>
    </ligand>
</feature>
<feature type="compositionally biased region" description="Basic and acidic residues" evidence="14">
    <location>
        <begin position="305"/>
        <end position="317"/>
    </location>
</feature>
<keyword evidence="6 13" id="KW-0808">Transferase</keyword>
<feature type="region of interest" description="Disordered" evidence="14">
    <location>
        <begin position="298"/>
        <end position="317"/>
    </location>
</feature>
<dbReference type="InterPro" id="IPR014721">
    <property type="entry name" value="Ribsml_uS5_D2-typ_fold_subgr"/>
</dbReference>
<evidence type="ECO:0000256" key="5">
    <source>
        <dbReference type="ARBA" id="ARBA00022605"/>
    </source>
</evidence>
<proteinExistence type="inferred from homology"/>
<evidence type="ECO:0000256" key="2">
    <source>
        <dbReference type="ARBA" id="ARBA00007370"/>
    </source>
</evidence>
<dbReference type="Proteomes" id="UP000612585">
    <property type="component" value="Unassembled WGS sequence"/>
</dbReference>
<dbReference type="Gene3D" id="3.30.70.890">
    <property type="entry name" value="GHMP kinase, C-terminal domain"/>
    <property type="match status" value="1"/>
</dbReference>
<dbReference type="GO" id="GO:0009088">
    <property type="term" value="P:threonine biosynthetic process"/>
    <property type="evidence" value="ECO:0007669"/>
    <property type="project" value="UniProtKB-UniRule"/>
</dbReference>
<comment type="subcellular location">
    <subcellularLocation>
        <location evidence="13">Cytoplasm</location>
    </subcellularLocation>
</comment>
<gene>
    <name evidence="13 17" type="primary">thrB</name>
    <name evidence="17" type="ORF">Vau01_007190</name>
</gene>
<dbReference type="NCBIfam" id="TIGR00191">
    <property type="entry name" value="thrB"/>
    <property type="match status" value="1"/>
</dbReference>
<dbReference type="UniPathway" id="UPA00050">
    <property type="reaction ID" value="UER00064"/>
</dbReference>
<keyword evidence="5 13" id="KW-0028">Amino-acid biosynthesis</keyword>
<reference evidence="17" key="1">
    <citation type="submission" date="2021-01" db="EMBL/GenBank/DDBJ databases">
        <title>Whole genome shotgun sequence of Virgisporangium aurantiacum NBRC 16421.</title>
        <authorList>
            <person name="Komaki H."/>
            <person name="Tamura T."/>
        </authorList>
    </citation>
    <scope>NUCLEOTIDE SEQUENCE</scope>
    <source>
        <strain evidence="17">NBRC 16421</strain>
    </source>
</reference>
<evidence type="ECO:0000256" key="11">
    <source>
        <dbReference type="ARBA" id="ARBA00049375"/>
    </source>
</evidence>
<evidence type="ECO:0000259" key="15">
    <source>
        <dbReference type="Pfam" id="PF00288"/>
    </source>
</evidence>
<dbReference type="Pfam" id="PF00288">
    <property type="entry name" value="GHMP_kinases_N"/>
    <property type="match status" value="1"/>
</dbReference>
<dbReference type="Pfam" id="PF08544">
    <property type="entry name" value="GHMP_kinases_C"/>
    <property type="match status" value="1"/>
</dbReference>
<evidence type="ECO:0000256" key="7">
    <source>
        <dbReference type="ARBA" id="ARBA00022697"/>
    </source>
</evidence>
<comment type="caution">
    <text evidence="17">The sequence shown here is derived from an EMBL/GenBank/DDBJ whole genome shotgun (WGS) entry which is preliminary data.</text>
</comment>
<dbReference type="PANTHER" id="PTHR20861">
    <property type="entry name" value="HOMOSERINE/4-DIPHOSPHOCYTIDYL-2-C-METHYL-D-ERYTHRITOL KINASE"/>
    <property type="match status" value="1"/>
</dbReference>
<feature type="domain" description="GHMP kinase C-terminal" evidence="16">
    <location>
        <begin position="225"/>
        <end position="270"/>
    </location>
</feature>
<evidence type="ECO:0000313" key="18">
    <source>
        <dbReference type="Proteomes" id="UP000612585"/>
    </source>
</evidence>
<evidence type="ECO:0000256" key="6">
    <source>
        <dbReference type="ARBA" id="ARBA00022679"/>
    </source>
</evidence>
<dbReference type="InterPro" id="IPR036554">
    <property type="entry name" value="GHMP_kinase_C_sf"/>
</dbReference>
<dbReference type="InterPro" id="IPR000870">
    <property type="entry name" value="Homoserine_kinase"/>
</dbReference>
<evidence type="ECO:0000256" key="13">
    <source>
        <dbReference type="HAMAP-Rule" id="MF_00384"/>
    </source>
</evidence>
<dbReference type="SUPFAM" id="SSF54211">
    <property type="entry name" value="Ribosomal protein S5 domain 2-like"/>
    <property type="match status" value="1"/>
</dbReference>
<evidence type="ECO:0000256" key="9">
    <source>
        <dbReference type="ARBA" id="ARBA00022777"/>
    </source>
</evidence>
<dbReference type="InterPro" id="IPR020568">
    <property type="entry name" value="Ribosomal_Su5_D2-typ_SF"/>
</dbReference>
<evidence type="ECO:0000256" key="1">
    <source>
        <dbReference type="ARBA" id="ARBA00005015"/>
    </source>
</evidence>
<keyword evidence="7 13" id="KW-0791">Threonine biosynthesis</keyword>
<evidence type="ECO:0000256" key="8">
    <source>
        <dbReference type="ARBA" id="ARBA00022741"/>
    </source>
</evidence>
<dbReference type="GO" id="GO:0005737">
    <property type="term" value="C:cytoplasm"/>
    <property type="evidence" value="ECO:0007669"/>
    <property type="project" value="UniProtKB-SubCell"/>
</dbReference>
<evidence type="ECO:0000259" key="16">
    <source>
        <dbReference type="Pfam" id="PF08544"/>
    </source>
</evidence>
<accession>A0A8J4DXD1</accession>
<dbReference type="PROSITE" id="PS00627">
    <property type="entry name" value="GHMP_KINASES_ATP"/>
    <property type="match status" value="1"/>
</dbReference>
<dbReference type="AlphaFoldDB" id="A0A8J4DXD1"/>
<comment type="function">
    <text evidence="12 13">Catalyzes the ATP-dependent phosphorylation of L-homoserine to L-homoserine phosphate.</text>
</comment>
<evidence type="ECO:0000256" key="3">
    <source>
        <dbReference type="ARBA" id="ARBA00012078"/>
    </source>
</evidence>
<dbReference type="PIRSF" id="PIRSF000676">
    <property type="entry name" value="Homoser_kin"/>
    <property type="match status" value="1"/>
</dbReference>
<dbReference type="InterPro" id="IPR013750">
    <property type="entry name" value="GHMP_kinase_C_dom"/>
</dbReference>
<feature type="domain" description="GHMP kinase N-terminal" evidence="15">
    <location>
        <begin position="64"/>
        <end position="148"/>
    </location>
</feature>
<comment type="similarity">
    <text evidence="2 13">Belongs to the GHMP kinase family. Homoserine kinase subfamily.</text>
</comment>
<dbReference type="EMBL" id="BOPG01000005">
    <property type="protein sequence ID" value="GIJ53203.1"/>
    <property type="molecule type" value="Genomic_DNA"/>
</dbReference>
<organism evidence="17 18">
    <name type="scientific">Virgisporangium aurantiacum</name>
    <dbReference type="NCBI Taxonomy" id="175570"/>
    <lineage>
        <taxon>Bacteria</taxon>
        <taxon>Bacillati</taxon>
        <taxon>Actinomycetota</taxon>
        <taxon>Actinomycetes</taxon>
        <taxon>Micromonosporales</taxon>
        <taxon>Micromonosporaceae</taxon>
        <taxon>Virgisporangium</taxon>
    </lineage>
</organism>
<dbReference type="GO" id="GO:0004413">
    <property type="term" value="F:homoserine kinase activity"/>
    <property type="evidence" value="ECO:0007669"/>
    <property type="project" value="UniProtKB-UniRule"/>
</dbReference>
<dbReference type="GO" id="GO:0005524">
    <property type="term" value="F:ATP binding"/>
    <property type="evidence" value="ECO:0007669"/>
    <property type="project" value="UniProtKB-UniRule"/>
</dbReference>
<comment type="pathway">
    <text evidence="1 13">Amino-acid biosynthesis; L-threonine biosynthesis; L-threonine from L-aspartate: step 4/5.</text>
</comment>
<keyword evidence="18" id="KW-1185">Reference proteome</keyword>
<keyword evidence="9 13" id="KW-0418">Kinase</keyword>
<keyword evidence="8 13" id="KW-0547">Nucleotide-binding</keyword>
<dbReference type="PRINTS" id="PR00958">
    <property type="entry name" value="HOMSERKINASE"/>
</dbReference>
<name>A0A8J4DXD1_9ACTN</name>
<dbReference type="Gene3D" id="3.30.230.10">
    <property type="match status" value="1"/>
</dbReference>
<evidence type="ECO:0000256" key="10">
    <source>
        <dbReference type="ARBA" id="ARBA00022840"/>
    </source>
</evidence>
<dbReference type="PANTHER" id="PTHR20861:SF1">
    <property type="entry name" value="HOMOSERINE KINASE"/>
    <property type="match status" value="1"/>
</dbReference>
<protein>
    <recommendedName>
        <fullName evidence="4 13">Homoserine kinase</fullName>
        <shortName evidence="13">HK</shortName>
        <shortName evidence="13">HSK</shortName>
        <ecNumber evidence="3 13">2.7.1.39</ecNumber>
    </recommendedName>
</protein>
<evidence type="ECO:0000256" key="4">
    <source>
        <dbReference type="ARBA" id="ARBA00017858"/>
    </source>
</evidence>
<sequence>MALISTSVVVRTPATSANLGPGFDTFGLALARYDHVEARVTGSGVVVEVSGEGAGELPGDETHLVARAMAAAFDLLGEVPDGLLLRCANDIPQARGLGSSSAAIVGGILAARALTVDGAAKLDDAAVLALASELEGHPDNVAPCLLGGFTIAYEENGVGRAVRLTPSPEIVPVAYVPAERGLTAHARAALPRDVPHADAAFNAARAALLVHALTADPDLLLSATEDRLHQQYRAAEMRQSADLVADLRRAGIPAVVSGAGPTVLALLRDSGSGLPAAPDFGPEWRVWQLRVDATGASTAQGTIGHAERDPVAAGRES</sequence>
<evidence type="ECO:0000313" key="17">
    <source>
        <dbReference type="EMBL" id="GIJ53203.1"/>
    </source>
</evidence>
<keyword evidence="13" id="KW-0963">Cytoplasm</keyword>
<dbReference type="InterPro" id="IPR006204">
    <property type="entry name" value="GHMP_kinase_N_dom"/>
</dbReference>
<keyword evidence="10 13" id="KW-0067">ATP-binding</keyword>
<dbReference type="SUPFAM" id="SSF55060">
    <property type="entry name" value="GHMP Kinase, C-terminal domain"/>
    <property type="match status" value="1"/>
</dbReference>
<dbReference type="RefSeq" id="WP_203987134.1">
    <property type="nucleotide sequence ID" value="NZ_BOPG01000005.1"/>
</dbReference>
<dbReference type="InterPro" id="IPR006203">
    <property type="entry name" value="GHMP_knse_ATP-bd_CS"/>
</dbReference>
<evidence type="ECO:0000256" key="12">
    <source>
        <dbReference type="ARBA" id="ARBA00049954"/>
    </source>
</evidence>
<comment type="catalytic activity">
    <reaction evidence="11 13">
        <text>L-homoserine + ATP = O-phospho-L-homoserine + ADP + H(+)</text>
        <dbReference type="Rhea" id="RHEA:13985"/>
        <dbReference type="ChEBI" id="CHEBI:15378"/>
        <dbReference type="ChEBI" id="CHEBI:30616"/>
        <dbReference type="ChEBI" id="CHEBI:57476"/>
        <dbReference type="ChEBI" id="CHEBI:57590"/>
        <dbReference type="ChEBI" id="CHEBI:456216"/>
        <dbReference type="EC" id="2.7.1.39"/>
    </reaction>
</comment>
<dbReference type="HAMAP" id="MF_00384">
    <property type="entry name" value="Homoser_kinase"/>
    <property type="match status" value="1"/>
</dbReference>
<dbReference type="EC" id="2.7.1.39" evidence="3 13"/>